<comment type="similarity">
    <text evidence="2">Belongs to the NXF family.</text>
</comment>
<evidence type="ECO:0000256" key="6">
    <source>
        <dbReference type="ARBA" id="ARBA00022816"/>
    </source>
</evidence>
<dbReference type="CDD" id="cd14342">
    <property type="entry name" value="UBA_TAP-C"/>
    <property type="match status" value="1"/>
</dbReference>
<evidence type="ECO:0000256" key="7">
    <source>
        <dbReference type="ARBA" id="ARBA00023242"/>
    </source>
</evidence>
<keyword evidence="6" id="KW-0509">mRNA transport</keyword>
<proteinExistence type="inferred from homology"/>
<dbReference type="PANTHER" id="PTHR10662:SF15">
    <property type="entry name" value="NUCLEAR RNA EXPORT FACTOR 5"/>
    <property type="match status" value="1"/>
</dbReference>
<dbReference type="FunFam" id="1.10.8.10:FF:000018">
    <property type="entry name" value="Nuclear RNA export factor 1"/>
    <property type="match status" value="1"/>
</dbReference>
<dbReference type="SUPFAM" id="SSF46934">
    <property type="entry name" value="UBA-like"/>
    <property type="match status" value="1"/>
</dbReference>
<protein>
    <submittedName>
        <fullName evidence="9">Alternative protein NXF5</fullName>
    </submittedName>
</protein>
<evidence type="ECO:0000256" key="5">
    <source>
        <dbReference type="ARBA" id="ARBA00022737"/>
    </source>
</evidence>
<keyword evidence="4" id="KW-0433">Leucine-rich repeat</keyword>
<evidence type="ECO:0000256" key="4">
    <source>
        <dbReference type="ARBA" id="ARBA00022614"/>
    </source>
</evidence>
<dbReference type="EMBL" id="HF583452">
    <property type="protein sequence ID" value="CCQ42949.1"/>
    <property type="molecule type" value="Genomic_DNA"/>
</dbReference>
<gene>
    <name evidence="9" type="primary">NXF5</name>
</gene>
<keyword evidence="3" id="KW-0813">Transport</keyword>
<evidence type="ECO:0000256" key="3">
    <source>
        <dbReference type="ARBA" id="ARBA00022448"/>
    </source>
</evidence>
<dbReference type="InterPro" id="IPR009060">
    <property type="entry name" value="UBA-like_sf"/>
</dbReference>
<name>L8E758_HUMAN</name>
<keyword evidence="5" id="KW-0677">Repeat</keyword>
<dbReference type="InterPro" id="IPR005637">
    <property type="entry name" value="TAP_C_dom"/>
</dbReference>
<dbReference type="Gene3D" id="1.10.8.10">
    <property type="entry name" value="DNA helicase RuvA subunit, C-terminal domain"/>
    <property type="match status" value="1"/>
</dbReference>
<dbReference type="GO" id="GO:0051028">
    <property type="term" value="P:mRNA transport"/>
    <property type="evidence" value="ECO:0007669"/>
    <property type="project" value="UniProtKB-KW"/>
</dbReference>
<evidence type="ECO:0000256" key="2">
    <source>
        <dbReference type="ARBA" id="ARBA00009285"/>
    </source>
</evidence>
<dbReference type="SMART" id="SM00804">
    <property type="entry name" value="TAP_C"/>
    <property type="match status" value="1"/>
</dbReference>
<evidence type="ECO:0000259" key="8">
    <source>
        <dbReference type="PROSITE" id="PS51281"/>
    </source>
</evidence>
<keyword evidence="7" id="KW-0539">Nucleus</keyword>
<sequence>MVQAFSAQSGMKLEWSQKCLQDNKWNYIRAGQVFTMLQTEGKIPVEAFKQIP</sequence>
<evidence type="ECO:0000313" key="9">
    <source>
        <dbReference type="EMBL" id="CCQ42949.1"/>
    </source>
</evidence>
<dbReference type="InterPro" id="IPR030217">
    <property type="entry name" value="NXF_fam"/>
</dbReference>
<evidence type="ECO:0000256" key="1">
    <source>
        <dbReference type="ARBA" id="ARBA00004123"/>
    </source>
</evidence>
<dbReference type="AlphaFoldDB" id="L8E758"/>
<feature type="domain" description="TAP-C" evidence="8">
    <location>
        <begin position="1"/>
        <end position="51"/>
    </location>
</feature>
<organism evidence="9">
    <name type="scientific">Homo sapiens</name>
    <name type="common">Human</name>
    <dbReference type="NCBI Taxonomy" id="9606"/>
    <lineage>
        <taxon>Eukaryota</taxon>
        <taxon>Metazoa</taxon>
        <taxon>Chordata</taxon>
        <taxon>Craniata</taxon>
        <taxon>Vertebrata</taxon>
        <taxon>Euteleostomi</taxon>
        <taxon>Mammalia</taxon>
        <taxon>Eutheria</taxon>
        <taxon>Euarchontoglires</taxon>
        <taxon>Primates</taxon>
        <taxon>Haplorrhini</taxon>
        <taxon>Catarrhini</taxon>
        <taxon>Hominidae</taxon>
        <taxon>Homo</taxon>
    </lineage>
</organism>
<dbReference type="PROSITE" id="PS51281">
    <property type="entry name" value="TAP_C"/>
    <property type="match status" value="1"/>
</dbReference>
<dbReference type="Pfam" id="PF03943">
    <property type="entry name" value="TAP_C"/>
    <property type="match status" value="1"/>
</dbReference>
<comment type="subcellular location">
    <subcellularLocation>
        <location evidence="1">Nucleus</location>
    </subcellularLocation>
</comment>
<dbReference type="GO" id="GO:0005634">
    <property type="term" value="C:nucleus"/>
    <property type="evidence" value="ECO:0007669"/>
    <property type="project" value="UniProtKB-SubCell"/>
</dbReference>
<reference evidence="9" key="1">
    <citation type="journal article" date="2013" name="PLoS ONE">
        <title>Direct detection of alternative open reading frames translation products in human significantly expands the proteome.</title>
        <authorList>
            <person name="Vanderperre B."/>
            <person name="Lucier J.-F."/>
            <person name="Motard J."/>
            <person name="Tremblay G."/>
            <person name="Vanderperre S."/>
            <person name="Wisztorski M."/>
            <person name="Salzet M."/>
            <person name="Boisvert F.-M."/>
            <person name="Roucou X."/>
        </authorList>
    </citation>
    <scope>NUCLEOTIDE SEQUENCE</scope>
</reference>
<accession>L8E758</accession>
<dbReference type="PeptideAtlas" id="L8E758"/>
<dbReference type="PANTHER" id="PTHR10662">
    <property type="entry name" value="NUCLEAR RNA EXPORT FACTOR"/>
    <property type="match status" value="1"/>
</dbReference>